<dbReference type="PANTHER" id="PTHR43625:SF40">
    <property type="entry name" value="ALDO-KETO REDUCTASE YAKC [NADP(+)]"/>
    <property type="match status" value="1"/>
</dbReference>
<dbReference type="InterPro" id="IPR023210">
    <property type="entry name" value="NADP_OxRdtase_dom"/>
</dbReference>
<dbReference type="Pfam" id="PF00248">
    <property type="entry name" value="Aldo_ket_red"/>
    <property type="match status" value="1"/>
</dbReference>
<evidence type="ECO:0000313" key="4">
    <source>
        <dbReference type="Proteomes" id="UP000059113"/>
    </source>
</evidence>
<organism evidence="3 4">
    <name type="scientific">Aurantiacibacter atlanticus</name>
    <dbReference type="NCBI Taxonomy" id="1648404"/>
    <lineage>
        <taxon>Bacteria</taxon>
        <taxon>Pseudomonadati</taxon>
        <taxon>Pseudomonadota</taxon>
        <taxon>Alphaproteobacteria</taxon>
        <taxon>Sphingomonadales</taxon>
        <taxon>Erythrobacteraceae</taxon>
        <taxon>Aurantiacibacter</taxon>
    </lineage>
</organism>
<gene>
    <name evidence="3" type="ORF">CP97_01725</name>
</gene>
<dbReference type="KEGG" id="ery:CP97_01725"/>
<accession>A0A0H4V953</accession>
<dbReference type="InterPro" id="IPR036812">
    <property type="entry name" value="NAD(P)_OxRdtase_dom_sf"/>
</dbReference>
<dbReference type="Proteomes" id="UP000059113">
    <property type="component" value="Chromosome"/>
</dbReference>
<sequence length="313" mass="34444">MGMSEFYGPRDDEQSLTTLNRALDLGVTFLDTAETYGLGHNEELVGRLIAERGRDAVTIATKFGILREPGAYARVISNDPAYIREACEKSLKRLGTDYIDLYYIHRIELDRPIDEPMEALARLVEEGKIGHIGICEASPATLRRANTVHQITALQSEYSLWTRDPEDGVFAACRELGIGFVPYSPLGRGFLTGAMNSTEDLAEDDARRSIPRFEDANVSRNLFIVQAVQKMAEDKGCKPAQIALAWVIAQGQAHDVPIVPIPGTKRVQYLEENVSALSVELTPDDIEELNRLVPPGAAAGERYPAEGMKGLNA</sequence>
<keyword evidence="1" id="KW-0560">Oxidoreductase</keyword>
<dbReference type="CDD" id="cd19076">
    <property type="entry name" value="AKR_AKR13A_13D"/>
    <property type="match status" value="1"/>
</dbReference>
<dbReference type="GO" id="GO:0016491">
    <property type="term" value="F:oxidoreductase activity"/>
    <property type="evidence" value="ECO:0007669"/>
    <property type="project" value="UniProtKB-KW"/>
</dbReference>
<keyword evidence="4" id="KW-1185">Reference proteome</keyword>
<dbReference type="Gene3D" id="3.20.20.100">
    <property type="entry name" value="NADP-dependent oxidoreductase domain"/>
    <property type="match status" value="1"/>
</dbReference>
<dbReference type="PANTHER" id="PTHR43625">
    <property type="entry name" value="AFLATOXIN B1 ALDEHYDE REDUCTASE"/>
    <property type="match status" value="1"/>
</dbReference>
<reference evidence="4" key="2">
    <citation type="submission" date="2015-04" db="EMBL/GenBank/DDBJ databases">
        <title>The complete genome sequence of Erythrobacter sp. s21-N3.</title>
        <authorList>
            <person name="Zhuang L."/>
            <person name="Liu Y."/>
            <person name="Shao Z."/>
        </authorList>
    </citation>
    <scope>NUCLEOTIDE SEQUENCE [LARGE SCALE GENOMIC DNA]</scope>
    <source>
        <strain evidence="4">s21-N3</strain>
    </source>
</reference>
<protein>
    <recommendedName>
        <fullName evidence="2">NADP-dependent oxidoreductase domain-containing protein</fullName>
    </recommendedName>
</protein>
<dbReference type="EMBL" id="CP011310">
    <property type="protein sequence ID" value="AKQ41035.2"/>
    <property type="molecule type" value="Genomic_DNA"/>
</dbReference>
<feature type="domain" description="NADP-dependent oxidoreductase" evidence="2">
    <location>
        <begin position="8"/>
        <end position="292"/>
    </location>
</feature>
<dbReference type="InterPro" id="IPR050791">
    <property type="entry name" value="Aldo-Keto_reductase"/>
</dbReference>
<dbReference type="STRING" id="1648404.CP97_01725"/>
<evidence type="ECO:0000313" key="3">
    <source>
        <dbReference type="EMBL" id="AKQ41035.2"/>
    </source>
</evidence>
<evidence type="ECO:0000259" key="2">
    <source>
        <dbReference type="Pfam" id="PF00248"/>
    </source>
</evidence>
<dbReference type="SUPFAM" id="SSF51430">
    <property type="entry name" value="NAD(P)-linked oxidoreductase"/>
    <property type="match status" value="1"/>
</dbReference>
<reference evidence="3 4" key="1">
    <citation type="journal article" date="2015" name="Int. J. Syst. Evol. Microbiol.">
        <title>Erythrobacter atlanticus sp. nov., a bacterium from ocean sediment able to degrade polycyclic aromatic hydrocarbons.</title>
        <authorList>
            <person name="Zhuang L."/>
            <person name="Liu Y."/>
            <person name="Wang L."/>
            <person name="Wang W."/>
            <person name="Shao Z."/>
        </authorList>
    </citation>
    <scope>NUCLEOTIDE SEQUENCE [LARGE SCALE GENOMIC DNA]</scope>
    <source>
        <strain evidence="4">s21-N3</strain>
    </source>
</reference>
<name>A0A0H4V953_9SPHN</name>
<evidence type="ECO:0000256" key="1">
    <source>
        <dbReference type="ARBA" id="ARBA00023002"/>
    </source>
</evidence>
<proteinExistence type="predicted"/>
<dbReference type="AlphaFoldDB" id="A0A0H4V953"/>
<dbReference type="GO" id="GO:0005737">
    <property type="term" value="C:cytoplasm"/>
    <property type="evidence" value="ECO:0007669"/>
    <property type="project" value="TreeGrafter"/>
</dbReference>